<dbReference type="RefSeq" id="WP_282546228.1">
    <property type="nucleotide sequence ID" value="NZ_JASCIQ010000044.1"/>
</dbReference>
<reference evidence="3 4" key="1">
    <citation type="submission" date="2023-05" db="EMBL/GenBank/DDBJ databases">
        <title>Draft genome sequence of Streptomyces sp. B-S-A6 isolated from a cave soil in Thailand.</title>
        <authorList>
            <person name="Chamroensaksri N."/>
            <person name="Muangham S."/>
        </authorList>
    </citation>
    <scope>NUCLEOTIDE SEQUENCE [LARGE SCALE GENOMIC DNA]</scope>
    <source>
        <strain evidence="3 4">B-S-A6</strain>
    </source>
</reference>
<accession>A0ABT6SJF0</accession>
<feature type="transmembrane region" description="Helical" evidence="2">
    <location>
        <begin position="104"/>
        <end position="125"/>
    </location>
</feature>
<feature type="transmembrane region" description="Helical" evidence="2">
    <location>
        <begin position="131"/>
        <end position="156"/>
    </location>
</feature>
<name>A0ABT6SJF0_9ACTN</name>
<proteinExistence type="predicted"/>
<evidence type="ECO:0000313" key="4">
    <source>
        <dbReference type="Proteomes" id="UP001223978"/>
    </source>
</evidence>
<keyword evidence="4" id="KW-1185">Reference proteome</keyword>
<organism evidence="3 4">
    <name type="scientific">Streptomyces cavernicola</name>
    <dbReference type="NCBI Taxonomy" id="3043613"/>
    <lineage>
        <taxon>Bacteria</taxon>
        <taxon>Bacillati</taxon>
        <taxon>Actinomycetota</taxon>
        <taxon>Actinomycetes</taxon>
        <taxon>Kitasatosporales</taxon>
        <taxon>Streptomycetaceae</taxon>
        <taxon>Streptomyces</taxon>
    </lineage>
</organism>
<gene>
    <name evidence="3" type="ORF">QIS96_31430</name>
</gene>
<feature type="region of interest" description="Disordered" evidence="1">
    <location>
        <begin position="1"/>
        <end position="36"/>
    </location>
</feature>
<feature type="compositionally biased region" description="Basic and acidic residues" evidence="1">
    <location>
        <begin position="1"/>
        <end position="10"/>
    </location>
</feature>
<evidence type="ECO:0000256" key="2">
    <source>
        <dbReference type="SAM" id="Phobius"/>
    </source>
</evidence>
<keyword evidence="2" id="KW-1133">Transmembrane helix</keyword>
<feature type="region of interest" description="Disordered" evidence="1">
    <location>
        <begin position="55"/>
        <end position="90"/>
    </location>
</feature>
<evidence type="ECO:0008006" key="5">
    <source>
        <dbReference type="Google" id="ProtNLM"/>
    </source>
</evidence>
<comment type="caution">
    <text evidence="3">The sequence shown here is derived from an EMBL/GenBank/DDBJ whole genome shotgun (WGS) entry which is preliminary data.</text>
</comment>
<protein>
    <recommendedName>
        <fullName evidence="5">Phage holin family protein</fullName>
    </recommendedName>
</protein>
<keyword evidence="2" id="KW-0472">Membrane</keyword>
<feature type="compositionally biased region" description="Low complexity" evidence="1">
    <location>
        <begin position="58"/>
        <end position="67"/>
    </location>
</feature>
<sequence>MDHRNDDRPAAADTEDLTAYLIPDTPASLTKHEDPAPIPSTAELLAAWVREQERLAAEADQPAEATASTPENTAEKAADGPAEASEDGPAPIAPLIPRWAWKTAAYAALGGAVIAFVAFVVWGIGWLLAQAAAFIAAAAPILGAAALAAVVLVALLRGKRDGGTVTVTQTQRITVRR</sequence>
<keyword evidence="2" id="KW-0812">Transmembrane</keyword>
<evidence type="ECO:0000256" key="1">
    <source>
        <dbReference type="SAM" id="MobiDB-lite"/>
    </source>
</evidence>
<dbReference type="Proteomes" id="UP001223978">
    <property type="component" value="Unassembled WGS sequence"/>
</dbReference>
<dbReference type="EMBL" id="JASCIQ010000044">
    <property type="protein sequence ID" value="MDI3408318.1"/>
    <property type="molecule type" value="Genomic_DNA"/>
</dbReference>
<evidence type="ECO:0000313" key="3">
    <source>
        <dbReference type="EMBL" id="MDI3408318.1"/>
    </source>
</evidence>